<sequence>MARKIYERMNDDQKHEALEKFKVDIQKLRNEYEKDYPVVVRDAIEEAIHVYEKDVAYLKENLKLS</sequence>
<reference evidence="1 2" key="1">
    <citation type="submission" date="2021-01" db="EMBL/GenBank/DDBJ databases">
        <title>Genomic Encyclopedia of Type Strains, Phase IV (KMG-IV): sequencing the most valuable type-strain genomes for metagenomic binning, comparative biology and taxonomic classification.</title>
        <authorList>
            <person name="Goeker M."/>
        </authorList>
    </citation>
    <scope>NUCLEOTIDE SEQUENCE [LARGE SCALE GENOMIC DNA]</scope>
    <source>
        <strain evidence="1 2">DSM 100968</strain>
    </source>
</reference>
<comment type="caution">
    <text evidence="1">The sequence shown here is derived from an EMBL/GenBank/DDBJ whole genome shotgun (WGS) entry which is preliminary data.</text>
</comment>
<keyword evidence="2" id="KW-1185">Reference proteome</keyword>
<dbReference type="Proteomes" id="UP000823201">
    <property type="component" value="Unassembled WGS sequence"/>
</dbReference>
<organism evidence="1 2">
    <name type="scientific">Sporolactobacillus spathodeae</name>
    <dbReference type="NCBI Taxonomy" id="1465502"/>
    <lineage>
        <taxon>Bacteria</taxon>
        <taxon>Bacillati</taxon>
        <taxon>Bacillota</taxon>
        <taxon>Bacilli</taxon>
        <taxon>Bacillales</taxon>
        <taxon>Sporolactobacillaceae</taxon>
        <taxon>Sporolactobacillus</taxon>
    </lineage>
</organism>
<evidence type="ECO:0000313" key="1">
    <source>
        <dbReference type="EMBL" id="MBM7656995.1"/>
    </source>
</evidence>
<proteinExistence type="predicted"/>
<evidence type="ECO:0000313" key="2">
    <source>
        <dbReference type="Proteomes" id="UP000823201"/>
    </source>
</evidence>
<gene>
    <name evidence="1" type="ORF">JOC27_000436</name>
</gene>
<dbReference type="EMBL" id="JAFBEV010000003">
    <property type="protein sequence ID" value="MBM7656995.1"/>
    <property type="molecule type" value="Genomic_DNA"/>
</dbReference>
<name>A0ABS2Q5E8_9BACL</name>
<accession>A0ABS2Q5E8</accession>
<dbReference type="RefSeq" id="WP_205005472.1">
    <property type="nucleotide sequence ID" value="NZ_CBCRXA010000003.1"/>
</dbReference>
<protein>
    <submittedName>
        <fullName evidence="1">Uncharacterized protein</fullName>
    </submittedName>
</protein>